<evidence type="ECO:0000313" key="3">
    <source>
        <dbReference type="Proteomes" id="UP000325122"/>
    </source>
</evidence>
<protein>
    <submittedName>
        <fullName evidence="2">Enoyl-CoA hydratase/isomerase family protein</fullName>
    </submittedName>
</protein>
<reference evidence="2 3" key="1">
    <citation type="submission" date="2019-09" db="EMBL/GenBank/DDBJ databases">
        <authorList>
            <person name="Kevbrin V."/>
            <person name="Grouzdev D.S."/>
        </authorList>
    </citation>
    <scope>NUCLEOTIDE SEQUENCE [LARGE SCALE GENOMIC DNA]</scope>
    <source>
        <strain evidence="2 3">G-192</strain>
    </source>
</reference>
<comment type="similarity">
    <text evidence="1">Belongs to the enoyl-CoA hydratase/isomerase family.</text>
</comment>
<dbReference type="RefSeq" id="WP_150022602.1">
    <property type="nucleotide sequence ID" value="NZ_VWOJ01000002.1"/>
</dbReference>
<dbReference type="InterPro" id="IPR029045">
    <property type="entry name" value="ClpP/crotonase-like_dom_sf"/>
</dbReference>
<keyword evidence="2" id="KW-0413">Isomerase</keyword>
<keyword evidence="3" id="KW-1185">Reference proteome</keyword>
<dbReference type="Pfam" id="PF00378">
    <property type="entry name" value="ECH_1"/>
    <property type="match status" value="1"/>
</dbReference>
<dbReference type="EMBL" id="VWOJ01000002">
    <property type="protein sequence ID" value="KAA5803334.1"/>
    <property type="molecule type" value="Genomic_DNA"/>
</dbReference>
<evidence type="ECO:0000313" key="2">
    <source>
        <dbReference type="EMBL" id="KAA5803334.1"/>
    </source>
</evidence>
<comment type="caution">
    <text evidence="2">The sequence shown here is derived from an EMBL/GenBank/DDBJ whole genome shotgun (WGS) entry which is preliminary data.</text>
</comment>
<dbReference type="GO" id="GO:0016853">
    <property type="term" value="F:isomerase activity"/>
    <property type="evidence" value="ECO:0007669"/>
    <property type="project" value="UniProtKB-KW"/>
</dbReference>
<dbReference type="PANTHER" id="PTHR42964:SF1">
    <property type="entry name" value="POLYKETIDE BIOSYNTHESIS ENOYL-COA HYDRATASE PKSH-RELATED"/>
    <property type="match status" value="1"/>
</dbReference>
<dbReference type="PANTHER" id="PTHR42964">
    <property type="entry name" value="ENOYL-COA HYDRATASE"/>
    <property type="match status" value="1"/>
</dbReference>
<accession>A0A5M6ZHR3</accession>
<proteinExistence type="inferred from homology"/>
<name>A0A5M6ZHR3_9PROT</name>
<dbReference type="InterPro" id="IPR051683">
    <property type="entry name" value="Enoyl-CoA_Hydratase/Isomerase"/>
</dbReference>
<organism evidence="2 3">
    <name type="scientific">Alkalicaulis satelles</name>
    <dbReference type="NCBI Taxonomy" id="2609175"/>
    <lineage>
        <taxon>Bacteria</taxon>
        <taxon>Pseudomonadati</taxon>
        <taxon>Pseudomonadota</taxon>
        <taxon>Alphaproteobacteria</taxon>
        <taxon>Maricaulales</taxon>
        <taxon>Maricaulaceae</taxon>
        <taxon>Alkalicaulis</taxon>
    </lineage>
</organism>
<dbReference type="AlphaFoldDB" id="A0A5M6ZHR3"/>
<sequence length="267" mass="27446">MPDGYQTLLCETRSGVMHVTLNRPELRNAMSLAMVDELLAALQAAQESGARAIVLRGAGGHFCSGGDLKDMSAAQGAPGTDGVDPAARVNARFGYLCKAYAETGLPVVAVLDGAVMGGGFGLACVADVALARETAVFRLPETGLGLVPAQIAPFLVERLGYSQARRLAVTGGKIDARAALSLGLVHGVHEGEEALQGALDAVLGDIRKGAPGAIAATKRLMRKARLTDAGDLIDEAAGIFASAVKSAEGAEGLTAFLEKRPAKWVRG</sequence>
<dbReference type="InterPro" id="IPR014748">
    <property type="entry name" value="Enoyl-CoA_hydra_C"/>
</dbReference>
<dbReference type="InterPro" id="IPR001753">
    <property type="entry name" value="Enoyl-CoA_hydra/iso"/>
</dbReference>
<gene>
    <name evidence="2" type="ORF">F1654_05865</name>
</gene>
<dbReference type="SUPFAM" id="SSF52096">
    <property type="entry name" value="ClpP/crotonase"/>
    <property type="match status" value="1"/>
</dbReference>
<dbReference type="Gene3D" id="3.90.226.10">
    <property type="entry name" value="2-enoyl-CoA Hydratase, Chain A, domain 1"/>
    <property type="match status" value="1"/>
</dbReference>
<evidence type="ECO:0000256" key="1">
    <source>
        <dbReference type="ARBA" id="ARBA00005254"/>
    </source>
</evidence>
<dbReference type="CDD" id="cd06558">
    <property type="entry name" value="crotonase-like"/>
    <property type="match status" value="1"/>
</dbReference>
<dbReference type="Gene3D" id="1.10.12.10">
    <property type="entry name" value="Lyase 2-enoyl-coa Hydratase, Chain A, domain 2"/>
    <property type="match status" value="1"/>
</dbReference>
<dbReference type="Proteomes" id="UP000325122">
    <property type="component" value="Unassembled WGS sequence"/>
</dbReference>
<dbReference type="GO" id="GO:0008300">
    <property type="term" value="P:isoprenoid catabolic process"/>
    <property type="evidence" value="ECO:0007669"/>
    <property type="project" value="TreeGrafter"/>
</dbReference>